<proteinExistence type="predicted"/>
<name>A0A1I3M1V4_9BACL</name>
<evidence type="ECO:0000313" key="1">
    <source>
        <dbReference type="EMBL" id="SFI90725.1"/>
    </source>
</evidence>
<reference evidence="2" key="1">
    <citation type="submission" date="2016-10" db="EMBL/GenBank/DDBJ databases">
        <authorList>
            <person name="Varghese N."/>
            <person name="Submissions S."/>
        </authorList>
    </citation>
    <scope>NUCLEOTIDE SEQUENCE [LARGE SCALE GENOMIC DNA]</scope>
    <source>
        <strain evidence="2">OK042</strain>
    </source>
</reference>
<protein>
    <submittedName>
        <fullName evidence="1">Uncharacterized protein</fullName>
    </submittedName>
</protein>
<organism evidence="1 2">
    <name type="scientific">Brevibacillus centrosporus</name>
    <dbReference type="NCBI Taxonomy" id="54910"/>
    <lineage>
        <taxon>Bacteria</taxon>
        <taxon>Bacillati</taxon>
        <taxon>Bacillota</taxon>
        <taxon>Bacilli</taxon>
        <taxon>Bacillales</taxon>
        <taxon>Paenibacillaceae</taxon>
        <taxon>Brevibacillus</taxon>
    </lineage>
</organism>
<keyword evidence="2" id="KW-1185">Reference proteome</keyword>
<sequence>MTTKRKKRRKKTDRMTTAQMREMLGIRKEPKPRVNRKKYAQEIDQRWRKNRMNAFEFEHYFGIMISYFLGRISARNQSKPDLLESHRITDEEMGILQLIERAMNLHELRDQIKNGLHEYNIMNGDPIDHDPFEVLERKIQKVTAGLEGVSV</sequence>
<dbReference type="RefSeq" id="WP_092266356.1">
    <property type="nucleotide sequence ID" value="NZ_FORT01000001.1"/>
</dbReference>
<accession>A0A1I3M1V4</accession>
<evidence type="ECO:0000313" key="2">
    <source>
        <dbReference type="Proteomes" id="UP000198915"/>
    </source>
</evidence>
<dbReference type="AlphaFoldDB" id="A0A1I3M1V4"/>
<dbReference type="STRING" id="1884381.SAMN05518846_101489"/>
<gene>
    <name evidence="1" type="ORF">SAMN05518846_101489</name>
</gene>
<dbReference type="EMBL" id="FORT01000001">
    <property type="protein sequence ID" value="SFI90725.1"/>
    <property type="molecule type" value="Genomic_DNA"/>
</dbReference>
<dbReference type="Proteomes" id="UP000198915">
    <property type="component" value="Unassembled WGS sequence"/>
</dbReference>